<evidence type="ECO:0000259" key="5">
    <source>
        <dbReference type="PROSITE" id="PS50977"/>
    </source>
</evidence>
<keyword evidence="3" id="KW-0804">Transcription</keyword>
<evidence type="ECO:0000313" key="7">
    <source>
        <dbReference type="Proteomes" id="UP000472676"/>
    </source>
</evidence>
<evidence type="ECO:0000256" key="1">
    <source>
        <dbReference type="ARBA" id="ARBA00023015"/>
    </source>
</evidence>
<dbReference type="PRINTS" id="PR00455">
    <property type="entry name" value="HTHTETR"/>
</dbReference>
<evidence type="ECO:0000256" key="3">
    <source>
        <dbReference type="ARBA" id="ARBA00023163"/>
    </source>
</evidence>
<evidence type="ECO:0000256" key="2">
    <source>
        <dbReference type="ARBA" id="ARBA00023125"/>
    </source>
</evidence>
<name>A0A6M2BT07_9GAMM</name>
<feature type="DNA-binding region" description="H-T-H motif" evidence="4">
    <location>
        <begin position="36"/>
        <end position="55"/>
    </location>
</feature>
<dbReference type="GO" id="GO:0000976">
    <property type="term" value="F:transcription cis-regulatory region binding"/>
    <property type="evidence" value="ECO:0007669"/>
    <property type="project" value="TreeGrafter"/>
</dbReference>
<proteinExistence type="predicted"/>
<comment type="caution">
    <text evidence="6">The sequence shown here is derived from an EMBL/GenBank/DDBJ whole genome shotgun (WGS) entry which is preliminary data.</text>
</comment>
<protein>
    <submittedName>
        <fullName evidence="6">TetR/AcrR family transcriptional regulator</fullName>
    </submittedName>
</protein>
<dbReference type="InterPro" id="IPR036271">
    <property type="entry name" value="Tet_transcr_reg_TetR-rel_C_sf"/>
</dbReference>
<dbReference type="SUPFAM" id="SSF46689">
    <property type="entry name" value="Homeodomain-like"/>
    <property type="match status" value="1"/>
</dbReference>
<dbReference type="Proteomes" id="UP000472676">
    <property type="component" value="Unassembled WGS sequence"/>
</dbReference>
<dbReference type="InterPro" id="IPR001647">
    <property type="entry name" value="HTH_TetR"/>
</dbReference>
<keyword evidence="1" id="KW-0805">Transcription regulation</keyword>
<evidence type="ECO:0000313" key="6">
    <source>
        <dbReference type="EMBL" id="NGY05159.1"/>
    </source>
</evidence>
<accession>A0A6M2BT07</accession>
<dbReference type="Pfam" id="PF13305">
    <property type="entry name" value="TetR_C_33"/>
    <property type="match status" value="1"/>
</dbReference>
<dbReference type="SUPFAM" id="SSF48498">
    <property type="entry name" value="Tetracyclin repressor-like, C-terminal domain"/>
    <property type="match status" value="1"/>
</dbReference>
<keyword evidence="2 4" id="KW-0238">DNA-binding</keyword>
<gene>
    <name evidence="6" type="ORF">G7Y85_10295</name>
</gene>
<dbReference type="InterPro" id="IPR009057">
    <property type="entry name" value="Homeodomain-like_sf"/>
</dbReference>
<evidence type="ECO:0000256" key="4">
    <source>
        <dbReference type="PROSITE-ProRule" id="PRU00335"/>
    </source>
</evidence>
<keyword evidence="7" id="KW-1185">Reference proteome</keyword>
<dbReference type="PANTHER" id="PTHR30055">
    <property type="entry name" value="HTH-TYPE TRANSCRIPTIONAL REGULATOR RUTR"/>
    <property type="match status" value="1"/>
</dbReference>
<organism evidence="6 7">
    <name type="scientific">Solimonas terrae</name>
    <dbReference type="NCBI Taxonomy" id="1396819"/>
    <lineage>
        <taxon>Bacteria</taxon>
        <taxon>Pseudomonadati</taxon>
        <taxon>Pseudomonadota</taxon>
        <taxon>Gammaproteobacteria</taxon>
        <taxon>Nevskiales</taxon>
        <taxon>Nevskiaceae</taxon>
        <taxon>Solimonas</taxon>
    </lineage>
</organism>
<feature type="domain" description="HTH tetR-type" evidence="5">
    <location>
        <begin position="13"/>
        <end position="73"/>
    </location>
</feature>
<dbReference type="InterPro" id="IPR050109">
    <property type="entry name" value="HTH-type_TetR-like_transc_reg"/>
</dbReference>
<dbReference type="PROSITE" id="PS50977">
    <property type="entry name" value="HTH_TETR_2"/>
    <property type="match status" value="1"/>
</dbReference>
<dbReference type="Pfam" id="PF00440">
    <property type="entry name" value="TetR_N"/>
    <property type="match status" value="1"/>
</dbReference>
<dbReference type="InterPro" id="IPR025996">
    <property type="entry name" value="MT1864/Rv1816-like_C"/>
</dbReference>
<reference evidence="6 7" key="1">
    <citation type="journal article" date="2014" name="Int. J. Syst. Evol. Microbiol.">
        <title>Solimonas terrae sp. nov., isolated from soil.</title>
        <authorList>
            <person name="Kim S.J."/>
            <person name="Moon J.Y."/>
            <person name="Weon H.Y."/>
            <person name="Ahn J.H."/>
            <person name="Chen W.M."/>
            <person name="Kwon S.W."/>
        </authorList>
    </citation>
    <scope>NUCLEOTIDE SEQUENCE [LARGE SCALE GENOMIC DNA]</scope>
    <source>
        <strain evidence="6 7">KIS83-12</strain>
    </source>
</reference>
<sequence>MSDSRQRRDDEKEQRREAIVDAAEAVFASHGFDASKMDDVARKARVSRALVYLYFGSKAELQFAVCLRALRLLRDELAAAAETTARGDAKIAAIGAAYMRYAERHPLYFATLSRFEAHRPETIAAGSSERAVLEAGAAVHDVTIAALRIGMRDGSIRRTSKPMLLAMTLWSFTHGAIQVAQTKSAFLEEVGLSSGDLLQHAIEMAMRGLRPAAVKRQRPG</sequence>
<dbReference type="GO" id="GO:0003700">
    <property type="term" value="F:DNA-binding transcription factor activity"/>
    <property type="evidence" value="ECO:0007669"/>
    <property type="project" value="TreeGrafter"/>
</dbReference>
<dbReference type="PANTHER" id="PTHR30055:SF234">
    <property type="entry name" value="HTH-TYPE TRANSCRIPTIONAL REGULATOR BETI"/>
    <property type="match status" value="1"/>
</dbReference>
<dbReference type="Gene3D" id="1.10.10.60">
    <property type="entry name" value="Homeodomain-like"/>
    <property type="match status" value="1"/>
</dbReference>
<dbReference type="FunFam" id="1.10.10.60:FF:000141">
    <property type="entry name" value="TetR family transcriptional regulator"/>
    <property type="match status" value="1"/>
</dbReference>
<dbReference type="AlphaFoldDB" id="A0A6M2BT07"/>
<dbReference type="RefSeq" id="WP_166255921.1">
    <property type="nucleotide sequence ID" value="NZ_JAAMOW010000004.1"/>
</dbReference>
<dbReference type="Gene3D" id="1.10.357.10">
    <property type="entry name" value="Tetracycline Repressor, domain 2"/>
    <property type="match status" value="1"/>
</dbReference>
<dbReference type="EMBL" id="JAAMOW010000004">
    <property type="protein sequence ID" value="NGY05159.1"/>
    <property type="molecule type" value="Genomic_DNA"/>
</dbReference>